<gene>
    <name evidence="1" type="ORF">DLD99_11885</name>
</gene>
<name>A0A345RYR7_9PSED</name>
<dbReference type="InterPro" id="IPR036265">
    <property type="entry name" value="HIT-like_sf"/>
</dbReference>
<proteinExistence type="predicted"/>
<dbReference type="RefSeq" id="WP_114886653.1">
    <property type="nucleotide sequence ID" value="NZ_CP029608.1"/>
</dbReference>
<accession>A0A345RYR7</accession>
<evidence type="ECO:0000313" key="2">
    <source>
        <dbReference type="Proteomes" id="UP000253720"/>
    </source>
</evidence>
<keyword evidence="2" id="KW-1185">Reference proteome</keyword>
<dbReference type="Gene3D" id="3.30.428.10">
    <property type="entry name" value="HIT-like"/>
    <property type="match status" value="1"/>
</dbReference>
<sequence>MLWKKAEKEGKRGLIYFLVVPSLNDLDVEARVTYLLDMAHIGDAVLQATGAVRMNYEILCNSEPEPHCHLFPRYATEQEEKRKMPAWFHDWKTAPLYTEQEHGGLRLNIAWLLEVRRK</sequence>
<evidence type="ECO:0000313" key="1">
    <source>
        <dbReference type="EMBL" id="AXI64433.1"/>
    </source>
</evidence>
<protein>
    <recommendedName>
        <fullName evidence="3">HIT domain-containing protein</fullName>
    </recommendedName>
</protein>
<organism evidence="1 2">
    <name type="scientific">Pseudomonas kribbensis</name>
    <dbReference type="NCBI Taxonomy" id="1628086"/>
    <lineage>
        <taxon>Bacteria</taxon>
        <taxon>Pseudomonadati</taxon>
        <taxon>Pseudomonadota</taxon>
        <taxon>Gammaproteobacteria</taxon>
        <taxon>Pseudomonadales</taxon>
        <taxon>Pseudomonadaceae</taxon>
        <taxon>Pseudomonas</taxon>
    </lineage>
</organism>
<dbReference type="KEGG" id="pke:DLD99_11885"/>
<dbReference type="Proteomes" id="UP000253720">
    <property type="component" value="Chromosome"/>
</dbReference>
<dbReference type="AlphaFoldDB" id="A0A345RYR7"/>
<dbReference type="SUPFAM" id="SSF54197">
    <property type="entry name" value="HIT-like"/>
    <property type="match status" value="1"/>
</dbReference>
<dbReference type="EMBL" id="CP029608">
    <property type="protein sequence ID" value="AXI64433.1"/>
    <property type="molecule type" value="Genomic_DNA"/>
</dbReference>
<evidence type="ECO:0008006" key="3">
    <source>
        <dbReference type="Google" id="ProtNLM"/>
    </source>
</evidence>
<reference evidence="1 2" key="1">
    <citation type="submission" date="2018-05" db="EMBL/GenBank/DDBJ databases">
        <title>Complete genome sequence of Pseudomonas kribbensis 46-2(T).</title>
        <authorList>
            <person name="Jeong H."/>
            <person name="Lee S.-G."/>
            <person name="Rha E."/>
            <person name="Kim H."/>
        </authorList>
    </citation>
    <scope>NUCLEOTIDE SEQUENCE [LARGE SCALE GENOMIC DNA]</scope>
    <source>
        <strain evidence="1 2">46-2</strain>
    </source>
</reference>